<dbReference type="InterPro" id="IPR036890">
    <property type="entry name" value="HATPase_C_sf"/>
</dbReference>
<comment type="subcellular location">
    <subcellularLocation>
        <location evidence="2">Cell membrane</location>
        <topology evidence="2">Multi-pass membrane protein</topology>
    </subcellularLocation>
</comment>
<sequence length="606" mass="68537">MNIKFLTSYRTRMTIGFLLVIMLALIVALAIADRQVGRVIGRDVLQLSSDAAARFNYDIDSYVEQLAESAAPLAAGEQLQHFLRDREAARPEETEAIEKELRKYVATNRPEIAGMFLMSSHDKLISIFSYYYSQSNFYSNEPWFALPFGEDIELYPTHYTKYPNQAPFPVFSVILPIFDVETVEAAGHFVLDIMPEKVINKFGDTGLGRTGYHFVASSDGIVVYHPNKDWIGKSMSETPLDKLQYALSDTASKVSWEGEEWYVSVNRSNRMNWNIFSIVPSAEMESGLRAVRMSIVWTFAIVSLLILIVVPVLTNRFTKRIIVLKNVMAKAATGDLEVRAEVHARPDEIHYLYRGFNQMMDRLEKLVGEVYELELKEMQLSIRQKEAVIRSLQNQINPHLLYNTLGIIKSMAYLENMPKIEKIAKSLADVYRYTARFENEEVTLKDELDIVSKYLEIVRLRFPSSFTSMLSVPDKFLAVPCMKLTLQPIVENAVKYGIEPRGGDGAVIVSAYSEGEDLLVEIADNGKGIPQDQLDGLRAMLEQATEEPDKAPSGEGSLGLPNVHARLVLRYGREYGVRLDSFVGQGTVVTVRIPFRHPAAQDRENE</sequence>
<dbReference type="InterPro" id="IPR005467">
    <property type="entry name" value="His_kinase_dom"/>
</dbReference>
<dbReference type="SMART" id="SM00304">
    <property type="entry name" value="HAMP"/>
    <property type="match status" value="1"/>
</dbReference>
<dbReference type="PANTHER" id="PTHR34220:SF7">
    <property type="entry name" value="SENSOR HISTIDINE KINASE YPDA"/>
    <property type="match status" value="1"/>
</dbReference>
<dbReference type="SUPFAM" id="SSF158472">
    <property type="entry name" value="HAMP domain-like"/>
    <property type="match status" value="1"/>
</dbReference>
<dbReference type="SMART" id="SM00387">
    <property type="entry name" value="HATPase_c"/>
    <property type="match status" value="1"/>
</dbReference>
<evidence type="ECO:0000313" key="17">
    <source>
        <dbReference type="EMBL" id="MFC7150743.1"/>
    </source>
</evidence>
<evidence type="ECO:0000259" key="16">
    <source>
        <dbReference type="PROSITE" id="PS50885"/>
    </source>
</evidence>
<dbReference type="InterPro" id="IPR003594">
    <property type="entry name" value="HATPase_dom"/>
</dbReference>
<dbReference type="EC" id="2.7.13.3" evidence="3"/>
<dbReference type="Proteomes" id="UP001596378">
    <property type="component" value="Unassembled WGS sequence"/>
</dbReference>
<comment type="caution">
    <text evidence="17">The sequence shown here is derived from an EMBL/GenBank/DDBJ whole genome shotgun (WGS) entry which is preliminary data.</text>
</comment>
<dbReference type="PROSITE" id="PS50885">
    <property type="entry name" value="HAMP"/>
    <property type="match status" value="1"/>
</dbReference>
<dbReference type="Pfam" id="PF02743">
    <property type="entry name" value="dCache_1"/>
    <property type="match status" value="1"/>
</dbReference>
<keyword evidence="5" id="KW-0597">Phosphoprotein</keyword>
<accession>A0ABW2FBU1</accession>
<keyword evidence="12" id="KW-0902">Two-component regulatory system</keyword>
<dbReference type="Gene3D" id="3.30.450.20">
    <property type="entry name" value="PAS domain"/>
    <property type="match status" value="1"/>
</dbReference>
<evidence type="ECO:0000256" key="14">
    <source>
        <dbReference type="SAM" id="Phobius"/>
    </source>
</evidence>
<name>A0ABW2FBU1_9BACL</name>
<keyword evidence="18" id="KW-1185">Reference proteome</keyword>
<evidence type="ECO:0000256" key="4">
    <source>
        <dbReference type="ARBA" id="ARBA00022475"/>
    </source>
</evidence>
<evidence type="ECO:0000256" key="6">
    <source>
        <dbReference type="ARBA" id="ARBA00022679"/>
    </source>
</evidence>
<dbReference type="SUPFAM" id="SSF55874">
    <property type="entry name" value="ATPase domain of HSP90 chaperone/DNA topoisomerase II/histidine kinase"/>
    <property type="match status" value="1"/>
</dbReference>
<evidence type="ECO:0000256" key="12">
    <source>
        <dbReference type="ARBA" id="ARBA00023012"/>
    </source>
</evidence>
<evidence type="ECO:0000256" key="9">
    <source>
        <dbReference type="ARBA" id="ARBA00022777"/>
    </source>
</evidence>
<evidence type="ECO:0000313" key="18">
    <source>
        <dbReference type="Proteomes" id="UP001596378"/>
    </source>
</evidence>
<keyword evidence="10" id="KW-0067">ATP-binding</keyword>
<dbReference type="Pfam" id="PF06580">
    <property type="entry name" value="His_kinase"/>
    <property type="match status" value="1"/>
</dbReference>
<evidence type="ECO:0000256" key="11">
    <source>
        <dbReference type="ARBA" id="ARBA00022989"/>
    </source>
</evidence>
<keyword evidence="9 17" id="KW-0418">Kinase</keyword>
<dbReference type="InterPro" id="IPR033479">
    <property type="entry name" value="dCache_1"/>
</dbReference>
<keyword evidence="6 17" id="KW-0808">Transferase</keyword>
<protein>
    <recommendedName>
        <fullName evidence="3">histidine kinase</fullName>
        <ecNumber evidence="3">2.7.13.3</ecNumber>
    </recommendedName>
</protein>
<keyword evidence="4" id="KW-1003">Cell membrane</keyword>
<evidence type="ECO:0000256" key="3">
    <source>
        <dbReference type="ARBA" id="ARBA00012438"/>
    </source>
</evidence>
<dbReference type="CDD" id="cd06225">
    <property type="entry name" value="HAMP"/>
    <property type="match status" value="1"/>
</dbReference>
<dbReference type="Pfam" id="PF02518">
    <property type="entry name" value="HATPase_c"/>
    <property type="match status" value="1"/>
</dbReference>
<feature type="domain" description="Histidine kinase" evidence="15">
    <location>
        <begin position="482"/>
        <end position="597"/>
    </location>
</feature>
<reference evidence="18" key="1">
    <citation type="journal article" date="2019" name="Int. J. Syst. Evol. Microbiol.">
        <title>The Global Catalogue of Microorganisms (GCM) 10K type strain sequencing project: providing services to taxonomists for standard genome sequencing and annotation.</title>
        <authorList>
            <consortium name="The Broad Institute Genomics Platform"/>
            <consortium name="The Broad Institute Genome Sequencing Center for Infectious Disease"/>
            <person name="Wu L."/>
            <person name="Ma J."/>
        </authorList>
    </citation>
    <scope>NUCLEOTIDE SEQUENCE [LARGE SCALE GENOMIC DNA]</scope>
    <source>
        <strain evidence="18">KCTC 12907</strain>
    </source>
</reference>
<dbReference type="EMBL" id="JBHTAI010000012">
    <property type="protein sequence ID" value="MFC7150743.1"/>
    <property type="molecule type" value="Genomic_DNA"/>
</dbReference>
<organism evidence="17 18">
    <name type="scientific">Cohnella cellulosilytica</name>
    <dbReference type="NCBI Taxonomy" id="986710"/>
    <lineage>
        <taxon>Bacteria</taxon>
        <taxon>Bacillati</taxon>
        <taxon>Bacillota</taxon>
        <taxon>Bacilli</taxon>
        <taxon>Bacillales</taxon>
        <taxon>Paenibacillaceae</taxon>
        <taxon>Cohnella</taxon>
    </lineage>
</organism>
<evidence type="ECO:0000256" key="13">
    <source>
        <dbReference type="ARBA" id="ARBA00023136"/>
    </source>
</evidence>
<dbReference type="InterPro" id="IPR010559">
    <property type="entry name" value="Sig_transdc_His_kin_internal"/>
</dbReference>
<comment type="catalytic activity">
    <reaction evidence="1">
        <text>ATP + protein L-histidine = ADP + protein N-phospho-L-histidine.</text>
        <dbReference type="EC" id="2.7.13.3"/>
    </reaction>
</comment>
<keyword evidence="7 14" id="KW-0812">Transmembrane</keyword>
<keyword evidence="11 14" id="KW-1133">Transmembrane helix</keyword>
<dbReference type="PANTHER" id="PTHR34220">
    <property type="entry name" value="SENSOR HISTIDINE KINASE YPDA"/>
    <property type="match status" value="1"/>
</dbReference>
<dbReference type="Gene3D" id="1.10.287.130">
    <property type="match status" value="1"/>
</dbReference>
<dbReference type="InterPro" id="IPR003660">
    <property type="entry name" value="HAMP_dom"/>
</dbReference>
<dbReference type="PROSITE" id="PS50109">
    <property type="entry name" value="HIS_KIN"/>
    <property type="match status" value="1"/>
</dbReference>
<evidence type="ECO:0000256" key="1">
    <source>
        <dbReference type="ARBA" id="ARBA00000085"/>
    </source>
</evidence>
<gene>
    <name evidence="17" type="ORF">ACFQMJ_19600</name>
</gene>
<evidence type="ECO:0000256" key="5">
    <source>
        <dbReference type="ARBA" id="ARBA00022553"/>
    </source>
</evidence>
<dbReference type="CDD" id="cd12912">
    <property type="entry name" value="PDC2_MCP_like"/>
    <property type="match status" value="1"/>
</dbReference>
<evidence type="ECO:0000256" key="7">
    <source>
        <dbReference type="ARBA" id="ARBA00022692"/>
    </source>
</evidence>
<feature type="domain" description="HAMP" evidence="16">
    <location>
        <begin position="315"/>
        <end position="368"/>
    </location>
</feature>
<evidence type="ECO:0000256" key="2">
    <source>
        <dbReference type="ARBA" id="ARBA00004651"/>
    </source>
</evidence>
<dbReference type="Gene3D" id="3.30.565.10">
    <property type="entry name" value="Histidine kinase-like ATPase, C-terminal domain"/>
    <property type="match status" value="1"/>
</dbReference>
<dbReference type="RefSeq" id="WP_378053337.1">
    <property type="nucleotide sequence ID" value="NZ_JBHMDN010000073.1"/>
</dbReference>
<dbReference type="GO" id="GO:0004673">
    <property type="term" value="F:protein histidine kinase activity"/>
    <property type="evidence" value="ECO:0007669"/>
    <property type="project" value="UniProtKB-EC"/>
</dbReference>
<feature type="transmembrane region" description="Helical" evidence="14">
    <location>
        <begin position="295"/>
        <end position="314"/>
    </location>
</feature>
<dbReference type="Pfam" id="PF00672">
    <property type="entry name" value="HAMP"/>
    <property type="match status" value="1"/>
</dbReference>
<keyword evidence="13 14" id="KW-0472">Membrane</keyword>
<evidence type="ECO:0000256" key="10">
    <source>
        <dbReference type="ARBA" id="ARBA00022840"/>
    </source>
</evidence>
<dbReference type="InterPro" id="IPR050640">
    <property type="entry name" value="Bact_2-comp_sensor_kinase"/>
</dbReference>
<keyword evidence="8" id="KW-0547">Nucleotide-binding</keyword>
<proteinExistence type="predicted"/>
<evidence type="ECO:0000259" key="15">
    <source>
        <dbReference type="PROSITE" id="PS50109"/>
    </source>
</evidence>
<evidence type="ECO:0000256" key="8">
    <source>
        <dbReference type="ARBA" id="ARBA00022741"/>
    </source>
</evidence>